<evidence type="ECO:0000313" key="2">
    <source>
        <dbReference type="Proteomes" id="UP000008922"/>
    </source>
</evidence>
<dbReference type="HOGENOM" id="CLU_2340706_0_0_0"/>
<sequence>MYATILRGQVSRENWGRLQTEYEKLLLSKPEEVLETFLLQSEDQPNLWQIVTLWRSEKAFRKAVEEKKTEACEALFCDMGSVPERLHFHVRRGFERI</sequence>
<proteinExistence type="predicted"/>
<dbReference type="AlphaFoldDB" id="E8MY07"/>
<protein>
    <recommendedName>
        <fullName evidence="3">ABM domain-containing protein</fullName>
    </recommendedName>
</protein>
<dbReference type="Proteomes" id="UP000008922">
    <property type="component" value="Chromosome"/>
</dbReference>
<keyword evidence="2" id="KW-1185">Reference proteome</keyword>
<accession>E8MY07</accession>
<dbReference type="EMBL" id="AP012029">
    <property type="protein sequence ID" value="BAJ64238.1"/>
    <property type="molecule type" value="Genomic_DNA"/>
</dbReference>
<dbReference type="InParanoid" id="E8MY07"/>
<dbReference type="RefSeq" id="WP_013560607.1">
    <property type="nucleotide sequence ID" value="NC_014960.1"/>
</dbReference>
<dbReference type="KEGG" id="atm:ANT_22120"/>
<evidence type="ECO:0008006" key="3">
    <source>
        <dbReference type="Google" id="ProtNLM"/>
    </source>
</evidence>
<dbReference type="OrthoDB" id="165360at2"/>
<reference evidence="1 2" key="1">
    <citation type="submission" date="2010-12" db="EMBL/GenBank/DDBJ databases">
        <title>Whole genome sequence of Anaerolinea thermophila UNI-1.</title>
        <authorList>
            <person name="Narita-Yamada S."/>
            <person name="Kishi E."/>
            <person name="Watanabe Y."/>
            <person name="Takasaki K."/>
            <person name="Ankai A."/>
            <person name="Oguchi A."/>
            <person name="Fukui S."/>
            <person name="Takahashi M."/>
            <person name="Yashiro I."/>
            <person name="Hosoyama A."/>
            <person name="Sekiguchi Y."/>
            <person name="Hanada S."/>
            <person name="Fujita N."/>
        </authorList>
    </citation>
    <scope>NUCLEOTIDE SEQUENCE [LARGE SCALE GENOMIC DNA]</scope>
    <source>
        <strain evidence="2">DSM 14523 / JCM 11388 / NBRC 100420 / UNI-1</strain>
    </source>
</reference>
<evidence type="ECO:0000313" key="1">
    <source>
        <dbReference type="EMBL" id="BAJ64238.1"/>
    </source>
</evidence>
<name>E8MY07_ANATU</name>
<dbReference type="STRING" id="926569.ANT_22120"/>
<dbReference type="SUPFAM" id="SSF54909">
    <property type="entry name" value="Dimeric alpha+beta barrel"/>
    <property type="match status" value="1"/>
</dbReference>
<dbReference type="InterPro" id="IPR011008">
    <property type="entry name" value="Dimeric_a/b-barrel"/>
</dbReference>
<organism evidence="1 2">
    <name type="scientific">Anaerolinea thermophila (strain DSM 14523 / JCM 11388 / NBRC 100420 / UNI-1)</name>
    <dbReference type="NCBI Taxonomy" id="926569"/>
    <lineage>
        <taxon>Bacteria</taxon>
        <taxon>Bacillati</taxon>
        <taxon>Chloroflexota</taxon>
        <taxon>Anaerolineae</taxon>
        <taxon>Anaerolineales</taxon>
        <taxon>Anaerolineaceae</taxon>
        <taxon>Anaerolinea</taxon>
    </lineage>
</organism>
<gene>
    <name evidence="1" type="ordered locus">ANT_22120</name>
</gene>